<accession>A0A9P9JM13</accession>
<organism evidence="2 3">
    <name type="scientific">Fusarium solani</name>
    <name type="common">Filamentous fungus</name>
    <dbReference type="NCBI Taxonomy" id="169388"/>
    <lineage>
        <taxon>Eukaryota</taxon>
        <taxon>Fungi</taxon>
        <taxon>Dikarya</taxon>
        <taxon>Ascomycota</taxon>
        <taxon>Pezizomycotina</taxon>
        <taxon>Sordariomycetes</taxon>
        <taxon>Hypocreomycetidae</taxon>
        <taxon>Hypocreales</taxon>
        <taxon>Nectriaceae</taxon>
        <taxon>Fusarium</taxon>
        <taxon>Fusarium solani species complex</taxon>
    </lineage>
</organism>
<gene>
    <name evidence="2" type="ORF">B0J15DRAFT_556239</name>
</gene>
<feature type="region of interest" description="Disordered" evidence="1">
    <location>
        <begin position="1"/>
        <end position="27"/>
    </location>
</feature>
<dbReference type="OrthoDB" id="3182339at2759"/>
<evidence type="ECO:0000313" key="2">
    <source>
        <dbReference type="EMBL" id="KAH7228624.1"/>
    </source>
</evidence>
<proteinExistence type="predicted"/>
<reference evidence="2" key="1">
    <citation type="journal article" date="2021" name="Nat. Commun.">
        <title>Genetic determinants of endophytism in the Arabidopsis root mycobiome.</title>
        <authorList>
            <person name="Mesny F."/>
            <person name="Miyauchi S."/>
            <person name="Thiergart T."/>
            <person name="Pickel B."/>
            <person name="Atanasova L."/>
            <person name="Karlsson M."/>
            <person name="Huettel B."/>
            <person name="Barry K.W."/>
            <person name="Haridas S."/>
            <person name="Chen C."/>
            <person name="Bauer D."/>
            <person name="Andreopoulos W."/>
            <person name="Pangilinan J."/>
            <person name="LaButti K."/>
            <person name="Riley R."/>
            <person name="Lipzen A."/>
            <person name="Clum A."/>
            <person name="Drula E."/>
            <person name="Henrissat B."/>
            <person name="Kohler A."/>
            <person name="Grigoriev I.V."/>
            <person name="Martin F.M."/>
            <person name="Hacquard S."/>
        </authorList>
    </citation>
    <scope>NUCLEOTIDE SEQUENCE</scope>
    <source>
        <strain evidence="2">FSSC 5 MPI-SDFR-AT-0091</strain>
    </source>
</reference>
<name>A0A9P9JM13_FUSSL</name>
<comment type="caution">
    <text evidence="2">The sequence shown here is derived from an EMBL/GenBank/DDBJ whole genome shotgun (WGS) entry which is preliminary data.</text>
</comment>
<keyword evidence="3" id="KW-1185">Reference proteome</keyword>
<dbReference type="Proteomes" id="UP000736672">
    <property type="component" value="Unassembled WGS sequence"/>
</dbReference>
<protein>
    <submittedName>
        <fullName evidence="2">Uncharacterized protein</fullName>
    </submittedName>
</protein>
<evidence type="ECO:0000256" key="1">
    <source>
        <dbReference type="SAM" id="MobiDB-lite"/>
    </source>
</evidence>
<evidence type="ECO:0000313" key="3">
    <source>
        <dbReference type="Proteomes" id="UP000736672"/>
    </source>
</evidence>
<feature type="compositionally biased region" description="Basic and acidic residues" evidence="1">
    <location>
        <begin position="9"/>
        <end position="20"/>
    </location>
</feature>
<sequence>MFHVSDIGDEGHTTAEDKWYHPSNRKTAGSAKDRAKVAQLARCVDTGGDRLIFSPFSNLLQNIVTINGKKFDGPSEEDLAFNLEYLRRPSKSLKGRWCGLHWALVAVKNKCRKIIFLSSLLYAEGSDQDIFQTLMTLGNIPVFH</sequence>
<dbReference type="EMBL" id="JAGTJS010000043">
    <property type="protein sequence ID" value="KAH7228624.1"/>
    <property type="molecule type" value="Genomic_DNA"/>
</dbReference>
<dbReference type="AlphaFoldDB" id="A0A9P9JM13"/>